<dbReference type="AlphaFoldDB" id="A0AAW2X571"/>
<gene>
    <name evidence="2" type="ORF">Slati_1450700</name>
</gene>
<evidence type="ECO:0000313" key="2">
    <source>
        <dbReference type="EMBL" id="KAL0448943.1"/>
    </source>
</evidence>
<dbReference type="InterPro" id="IPR025836">
    <property type="entry name" value="Zn_knuckle_CX2CX4HX4C"/>
</dbReference>
<reference evidence="2" key="1">
    <citation type="submission" date="2020-06" db="EMBL/GenBank/DDBJ databases">
        <authorList>
            <person name="Li T."/>
            <person name="Hu X."/>
            <person name="Zhang T."/>
            <person name="Song X."/>
            <person name="Zhang H."/>
            <person name="Dai N."/>
            <person name="Sheng W."/>
            <person name="Hou X."/>
            <person name="Wei L."/>
        </authorList>
    </citation>
    <scope>NUCLEOTIDE SEQUENCE</scope>
    <source>
        <strain evidence="2">KEN1</strain>
        <tissue evidence="2">Leaf</tissue>
    </source>
</reference>
<sequence length="221" mass="25072">MDSDLGHLGSSLSFTQEEELGVGFPHGVMARRTALKGFHYSWAPSINKIFHPEALHTTLKVAFNPVARPGAERCPWAYNKNLLVLAPVEDSDDPNLIDLNWCDFHIHIHGLPLGKMNQEIGVFIGNSLGKSKEVDLDRNGEVCGSSIRIRLALDITKPLKRALKIRVILEDEHLISFTYERLSIFVTFVDIWWTSLVSTSFNFRKVSITRGRIRRMATRFD</sequence>
<feature type="domain" description="Zinc knuckle CX2CX4HX4C" evidence="1">
    <location>
        <begin position="153"/>
        <end position="186"/>
    </location>
</feature>
<dbReference type="EMBL" id="JACGWN010000005">
    <property type="protein sequence ID" value="KAL0448943.1"/>
    <property type="molecule type" value="Genomic_DNA"/>
</dbReference>
<name>A0AAW2X571_9LAMI</name>
<evidence type="ECO:0000259" key="1">
    <source>
        <dbReference type="Pfam" id="PF14392"/>
    </source>
</evidence>
<reference evidence="2" key="2">
    <citation type="journal article" date="2024" name="Plant">
        <title>Genomic evolution and insights into agronomic trait innovations of Sesamum species.</title>
        <authorList>
            <person name="Miao H."/>
            <person name="Wang L."/>
            <person name="Qu L."/>
            <person name="Liu H."/>
            <person name="Sun Y."/>
            <person name="Le M."/>
            <person name="Wang Q."/>
            <person name="Wei S."/>
            <person name="Zheng Y."/>
            <person name="Lin W."/>
            <person name="Duan Y."/>
            <person name="Cao H."/>
            <person name="Xiong S."/>
            <person name="Wang X."/>
            <person name="Wei L."/>
            <person name="Li C."/>
            <person name="Ma Q."/>
            <person name="Ju M."/>
            <person name="Zhao R."/>
            <person name="Li G."/>
            <person name="Mu C."/>
            <person name="Tian Q."/>
            <person name="Mei H."/>
            <person name="Zhang T."/>
            <person name="Gao T."/>
            <person name="Zhang H."/>
        </authorList>
    </citation>
    <scope>NUCLEOTIDE SEQUENCE</scope>
    <source>
        <strain evidence="2">KEN1</strain>
    </source>
</reference>
<proteinExistence type="predicted"/>
<dbReference type="Pfam" id="PF14392">
    <property type="entry name" value="zf-CCHC_4"/>
    <property type="match status" value="1"/>
</dbReference>
<comment type="caution">
    <text evidence="2">The sequence shown here is derived from an EMBL/GenBank/DDBJ whole genome shotgun (WGS) entry which is preliminary data.</text>
</comment>
<protein>
    <recommendedName>
        <fullName evidence="1">Zinc knuckle CX2CX4HX4C domain-containing protein</fullName>
    </recommendedName>
</protein>
<organism evidence="2">
    <name type="scientific">Sesamum latifolium</name>
    <dbReference type="NCBI Taxonomy" id="2727402"/>
    <lineage>
        <taxon>Eukaryota</taxon>
        <taxon>Viridiplantae</taxon>
        <taxon>Streptophyta</taxon>
        <taxon>Embryophyta</taxon>
        <taxon>Tracheophyta</taxon>
        <taxon>Spermatophyta</taxon>
        <taxon>Magnoliopsida</taxon>
        <taxon>eudicotyledons</taxon>
        <taxon>Gunneridae</taxon>
        <taxon>Pentapetalae</taxon>
        <taxon>asterids</taxon>
        <taxon>lamiids</taxon>
        <taxon>Lamiales</taxon>
        <taxon>Pedaliaceae</taxon>
        <taxon>Sesamum</taxon>
    </lineage>
</organism>
<accession>A0AAW2X571</accession>